<gene>
    <name evidence="1" type="ORF">NU887_02040</name>
</gene>
<dbReference type="EMBL" id="JANSUY010000001">
    <property type="protein sequence ID" value="MCR9013794.1"/>
    <property type="molecule type" value="Genomic_DNA"/>
</dbReference>
<accession>A0A9X2P1G1</accession>
<protein>
    <submittedName>
        <fullName evidence="1">Uncharacterized protein</fullName>
    </submittedName>
</protein>
<dbReference type="AlphaFoldDB" id="A0A9X2P1G1"/>
<dbReference type="Proteomes" id="UP001142175">
    <property type="component" value="Unassembled WGS sequence"/>
</dbReference>
<name>A0A9X2P1G1_9BACT</name>
<organism evidence="1 2">
    <name type="scientific">Aquiflexum gelatinilyticum</name>
    <dbReference type="NCBI Taxonomy" id="2961943"/>
    <lineage>
        <taxon>Bacteria</taxon>
        <taxon>Pseudomonadati</taxon>
        <taxon>Bacteroidota</taxon>
        <taxon>Cytophagia</taxon>
        <taxon>Cytophagales</taxon>
        <taxon>Cyclobacteriaceae</taxon>
        <taxon>Aquiflexum</taxon>
    </lineage>
</organism>
<comment type="caution">
    <text evidence="1">The sequence shown here is derived from an EMBL/GenBank/DDBJ whole genome shotgun (WGS) entry which is preliminary data.</text>
</comment>
<sequence length="223" mass="25399">MKSSKIFFLVILSVIGFHGCLPKDDFQFPKVEEDALVVQDTVYRDSFVWPDFSEPTDPNLDTTWTWMDGFYLEVFSYPQNIGSSNKITFPWYTQGNPMNINNPDMKPEDGWQFAFRDFGNSSRVVPMPYFALYNSGQGMLKVFIYNAQNISTSYFLGNIALKVGPQIFFVSEASRAKANQFDGWINLEFSIPNLKLPFESESTFVQVTLTGIQESVVTISSSQ</sequence>
<keyword evidence="2" id="KW-1185">Reference proteome</keyword>
<evidence type="ECO:0000313" key="2">
    <source>
        <dbReference type="Proteomes" id="UP001142175"/>
    </source>
</evidence>
<proteinExistence type="predicted"/>
<evidence type="ECO:0000313" key="1">
    <source>
        <dbReference type="EMBL" id="MCR9013794.1"/>
    </source>
</evidence>
<reference evidence="1" key="1">
    <citation type="submission" date="2022-08" db="EMBL/GenBank/DDBJ databases">
        <authorList>
            <person name="Zhang D."/>
        </authorList>
    </citation>
    <scope>NUCLEOTIDE SEQUENCE</scope>
    <source>
        <strain evidence="1">XJ19-11</strain>
    </source>
</reference>
<dbReference type="RefSeq" id="WP_258421688.1">
    <property type="nucleotide sequence ID" value="NZ_JANSUY010000001.1"/>
</dbReference>